<protein>
    <submittedName>
        <fullName evidence="2">OLC1v1002626C1</fullName>
    </submittedName>
</protein>
<feature type="compositionally biased region" description="Basic residues" evidence="1">
    <location>
        <begin position="96"/>
        <end position="112"/>
    </location>
</feature>
<evidence type="ECO:0000313" key="3">
    <source>
        <dbReference type="Proteomes" id="UP001161247"/>
    </source>
</evidence>
<reference evidence="2" key="1">
    <citation type="submission" date="2023-03" db="EMBL/GenBank/DDBJ databases">
        <authorList>
            <person name="Julca I."/>
        </authorList>
    </citation>
    <scope>NUCLEOTIDE SEQUENCE</scope>
</reference>
<dbReference type="AlphaFoldDB" id="A0AAV1DBH1"/>
<evidence type="ECO:0000313" key="2">
    <source>
        <dbReference type="EMBL" id="CAI9104022.1"/>
    </source>
</evidence>
<name>A0AAV1DBH1_OLDCO</name>
<dbReference type="EMBL" id="OX459121">
    <property type="protein sequence ID" value="CAI9104022.1"/>
    <property type="molecule type" value="Genomic_DNA"/>
</dbReference>
<organism evidence="2 3">
    <name type="scientific">Oldenlandia corymbosa var. corymbosa</name>
    <dbReference type="NCBI Taxonomy" id="529605"/>
    <lineage>
        <taxon>Eukaryota</taxon>
        <taxon>Viridiplantae</taxon>
        <taxon>Streptophyta</taxon>
        <taxon>Embryophyta</taxon>
        <taxon>Tracheophyta</taxon>
        <taxon>Spermatophyta</taxon>
        <taxon>Magnoliopsida</taxon>
        <taxon>eudicotyledons</taxon>
        <taxon>Gunneridae</taxon>
        <taxon>Pentapetalae</taxon>
        <taxon>asterids</taxon>
        <taxon>lamiids</taxon>
        <taxon>Gentianales</taxon>
        <taxon>Rubiaceae</taxon>
        <taxon>Rubioideae</taxon>
        <taxon>Spermacoceae</taxon>
        <taxon>Hedyotis-Oldenlandia complex</taxon>
        <taxon>Oldenlandia</taxon>
    </lineage>
</organism>
<keyword evidence="3" id="KW-1185">Reference proteome</keyword>
<accession>A0AAV1DBH1</accession>
<gene>
    <name evidence="2" type="ORF">OLC1_LOCUS13045</name>
</gene>
<proteinExistence type="predicted"/>
<feature type="compositionally biased region" description="Low complexity" evidence="1">
    <location>
        <begin position="130"/>
        <end position="142"/>
    </location>
</feature>
<dbReference type="Proteomes" id="UP001161247">
    <property type="component" value="Chromosome 4"/>
</dbReference>
<sequence length="170" mass="18842">MFAGLISINNDKIPIKTHAIVFSAVEKRVTAGQIKTAMSSCEAISSGEFSFSSLDGFTNKLISSIVMETNNLTARRGWWACKSNYWTDKRKWTAVRKVGRRKMGKRNSRKQKQSSSSSTAEKSKSRLLISNSSKSTNGGSSTVDPKGEFFVFTRIAPPPPRVDQPYGYAF</sequence>
<feature type="region of interest" description="Disordered" evidence="1">
    <location>
        <begin position="96"/>
        <end position="145"/>
    </location>
</feature>
<evidence type="ECO:0000256" key="1">
    <source>
        <dbReference type="SAM" id="MobiDB-lite"/>
    </source>
</evidence>